<dbReference type="EMBL" id="UZAK01036619">
    <property type="protein sequence ID" value="VDP56098.1"/>
    <property type="molecule type" value="Genomic_DNA"/>
</dbReference>
<evidence type="ECO:0000313" key="10">
    <source>
        <dbReference type="Proteomes" id="UP000279833"/>
    </source>
</evidence>
<dbReference type="GO" id="GO:0051539">
    <property type="term" value="F:4 iron, 4 sulfur cluster binding"/>
    <property type="evidence" value="ECO:0007669"/>
    <property type="project" value="UniProtKB-KW"/>
</dbReference>
<dbReference type="PANTHER" id="PTHR10949">
    <property type="entry name" value="LIPOYL SYNTHASE"/>
    <property type="match status" value="1"/>
</dbReference>
<dbReference type="SFLD" id="SFLDS00029">
    <property type="entry name" value="Radical_SAM"/>
    <property type="match status" value="1"/>
</dbReference>
<evidence type="ECO:0000259" key="8">
    <source>
        <dbReference type="PROSITE" id="PS51918"/>
    </source>
</evidence>
<evidence type="ECO:0000256" key="7">
    <source>
        <dbReference type="ARBA" id="ARBA00023014"/>
    </source>
</evidence>
<organism evidence="11">
    <name type="scientific">Schistosoma curassoni</name>
    <dbReference type="NCBI Taxonomy" id="6186"/>
    <lineage>
        <taxon>Eukaryota</taxon>
        <taxon>Metazoa</taxon>
        <taxon>Spiralia</taxon>
        <taxon>Lophotrochozoa</taxon>
        <taxon>Platyhelminthes</taxon>
        <taxon>Trematoda</taxon>
        <taxon>Digenea</taxon>
        <taxon>Strigeidida</taxon>
        <taxon>Schistosomatoidea</taxon>
        <taxon>Schistosomatidae</taxon>
        <taxon>Schistosoma</taxon>
    </lineage>
</organism>
<dbReference type="Pfam" id="PF16881">
    <property type="entry name" value="LIAS_N"/>
    <property type="match status" value="1"/>
</dbReference>
<accession>A0A183KH28</accession>
<protein>
    <submittedName>
        <fullName evidence="11">LIAS_N domain-containing protein</fullName>
    </submittedName>
</protein>
<dbReference type="Gene3D" id="3.20.20.70">
    <property type="entry name" value="Aldolase class I"/>
    <property type="match status" value="1"/>
</dbReference>
<dbReference type="InterPro" id="IPR003698">
    <property type="entry name" value="Lipoyl_synth"/>
</dbReference>
<evidence type="ECO:0000313" key="11">
    <source>
        <dbReference type="WBParaSite" id="SCUD_0001433001-mRNA-1"/>
    </source>
</evidence>
<feature type="domain" description="Radical SAM core" evidence="8">
    <location>
        <begin position="143"/>
        <end position="269"/>
    </location>
</feature>
<evidence type="ECO:0000313" key="9">
    <source>
        <dbReference type="EMBL" id="VDP56098.1"/>
    </source>
</evidence>
<dbReference type="InterPro" id="IPR058240">
    <property type="entry name" value="rSAM_sf"/>
</dbReference>
<dbReference type="WBParaSite" id="SCUD_0001433001-mRNA-1">
    <property type="protein sequence ID" value="SCUD_0001433001-mRNA-1"/>
    <property type="gene ID" value="SCUD_0001433001"/>
</dbReference>
<dbReference type="Pfam" id="PF04055">
    <property type="entry name" value="Radical_SAM"/>
    <property type="match status" value="1"/>
</dbReference>
<evidence type="ECO:0000256" key="2">
    <source>
        <dbReference type="ARBA" id="ARBA00004173"/>
    </source>
</evidence>
<dbReference type="GO" id="GO:0005739">
    <property type="term" value="C:mitochondrion"/>
    <property type="evidence" value="ECO:0007669"/>
    <property type="project" value="UniProtKB-SubCell"/>
</dbReference>
<keyword evidence="7" id="KW-0411">Iron-sulfur</keyword>
<dbReference type="Proteomes" id="UP000279833">
    <property type="component" value="Unassembled WGS sequence"/>
</dbReference>
<keyword evidence="10" id="KW-1185">Reference proteome</keyword>
<dbReference type="NCBIfam" id="NF009544">
    <property type="entry name" value="PRK12928.1"/>
    <property type="match status" value="1"/>
</dbReference>
<reference evidence="11" key="1">
    <citation type="submission" date="2016-06" db="UniProtKB">
        <authorList>
            <consortium name="WormBaseParasite"/>
        </authorList>
    </citation>
    <scope>IDENTIFICATION</scope>
</reference>
<dbReference type="SUPFAM" id="SSF102114">
    <property type="entry name" value="Radical SAM enzymes"/>
    <property type="match status" value="1"/>
</dbReference>
<dbReference type="PANTHER" id="PTHR10949:SF0">
    <property type="entry name" value="LIPOYL SYNTHASE, MITOCHONDRIAL"/>
    <property type="match status" value="1"/>
</dbReference>
<evidence type="ECO:0000256" key="5">
    <source>
        <dbReference type="ARBA" id="ARBA00022723"/>
    </source>
</evidence>
<evidence type="ECO:0000256" key="3">
    <source>
        <dbReference type="ARBA" id="ARBA00022485"/>
    </source>
</evidence>
<dbReference type="InterPro" id="IPR031691">
    <property type="entry name" value="LIAS_N"/>
</dbReference>
<sequence>MSLFLPRGSYVFSVSTATKLRAEWPYIQINITHSYSSTDKSSEFEENTPTRKLSPEFQKAISHGPSLSEFTKLGNNNQSIKDFFSSPSSVTKSEKRLRLPEWLKTEIPCGGNVARLQKQLRSLNLHTVCEEARCPNISECWTGGKSTAATATIMIMGDTCTRGCRFCSVKTSSNPPPLDPDEPVKTAEAITKWDVDYIVITSVDRDDLGDGGARHISKTIRQIKARKPSIIVECLVPDFQGCTDSIHTVVRASPEVYAHNIETVESLQR</sequence>
<dbReference type="STRING" id="6186.A0A183KH28"/>
<dbReference type="AlphaFoldDB" id="A0A183KH28"/>
<dbReference type="PROSITE" id="PS51918">
    <property type="entry name" value="RADICAL_SAM"/>
    <property type="match status" value="1"/>
</dbReference>
<reference evidence="9 10" key="2">
    <citation type="submission" date="2018-11" db="EMBL/GenBank/DDBJ databases">
        <authorList>
            <consortium name="Pathogen Informatics"/>
        </authorList>
    </citation>
    <scope>NUCLEOTIDE SEQUENCE [LARGE SCALE GENOMIC DNA]</scope>
    <source>
        <strain evidence="9">Dakar</strain>
        <strain evidence="10">Dakar, Senegal</strain>
    </source>
</reference>
<comment type="subcellular location">
    <subcellularLocation>
        <location evidence="2">Mitochondrion</location>
    </subcellularLocation>
</comment>
<dbReference type="InterPro" id="IPR013785">
    <property type="entry name" value="Aldolase_TIM"/>
</dbReference>
<dbReference type="NCBIfam" id="NF004019">
    <property type="entry name" value="PRK05481.1"/>
    <property type="match status" value="1"/>
</dbReference>
<gene>
    <name evidence="9" type="ORF">SCUD_LOCUS14327</name>
</gene>
<evidence type="ECO:0000256" key="4">
    <source>
        <dbReference type="ARBA" id="ARBA00022691"/>
    </source>
</evidence>
<keyword evidence="5" id="KW-0479">Metal-binding</keyword>
<evidence type="ECO:0000256" key="1">
    <source>
        <dbReference type="ARBA" id="ARBA00001966"/>
    </source>
</evidence>
<keyword evidence="6" id="KW-0408">Iron</keyword>
<dbReference type="InterPro" id="IPR007197">
    <property type="entry name" value="rSAM"/>
</dbReference>
<name>A0A183KH28_9TREM</name>
<evidence type="ECO:0000256" key="6">
    <source>
        <dbReference type="ARBA" id="ARBA00023004"/>
    </source>
</evidence>
<proteinExistence type="predicted"/>
<dbReference type="GO" id="GO:0016992">
    <property type="term" value="F:lipoate synthase activity"/>
    <property type="evidence" value="ECO:0007669"/>
    <property type="project" value="InterPro"/>
</dbReference>
<keyword evidence="3" id="KW-0004">4Fe-4S</keyword>
<keyword evidence="4" id="KW-0949">S-adenosyl-L-methionine</keyword>
<comment type="cofactor">
    <cofactor evidence="1">
        <name>[4Fe-4S] cluster</name>
        <dbReference type="ChEBI" id="CHEBI:49883"/>
    </cofactor>
</comment>
<dbReference type="GO" id="GO:0046872">
    <property type="term" value="F:metal ion binding"/>
    <property type="evidence" value="ECO:0007669"/>
    <property type="project" value="UniProtKB-KW"/>
</dbReference>